<dbReference type="OrthoDB" id="7458329at2759"/>
<reference evidence="2 3" key="1">
    <citation type="journal article" date="2017" name="BMC Biol.">
        <title>Genomic innovations, transcriptional plasticity and gene loss underlying the evolution and divergence of two highly polyphagous and invasive Helicoverpa pest species.</title>
        <authorList>
            <person name="Pearce S.L."/>
            <person name="Clarke D.F."/>
            <person name="East P.D."/>
            <person name="Elfekih S."/>
            <person name="Gordon K.H."/>
            <person name="Jermiin L.S."/>
            <person name="McGaughran A."/>
            <person name="Oakeshott J.G."/>
            <person name="Papanikolaou A."/>
            <person name="Perera O.P."/>
            <person name="Rane R.V."/>
            <person name="Richards S."/>
            <person name="Tay W.T."/>
            <person name="Walsh T.K."/>
            <person name="Anderson A."/>
            <person name="Anderson C.J."/>
            <person name="Asgari S."/>
            <person name="Board P.G."/>
            <person name="Bretschneider A."/>
            <person name="Campbell P.M."/>
            <person name="Chertemps T."/>
            <person name="Christeller J.T."/>
            <person name="Coppin C.W."/>
            <person name="Downes S.J."/>
            <person name="Duan G."/>
            <person name="Farnsworth C.A."/>
            <person name="Good R.T."/>
            <person name="Han L.B."/>
            <person name="Han Y.C."/>
            <person name="Hatje K."/>
            <person name="Horne I."/>
            <person name="Huang Y.P."/>
            <person name="Hughes D.S."/>
            <person name="Jacquin-Joly E."/>
            <person name="James W."/>
            <person name="Jhangiani S."/>
            <person name="Kollmar M."/>
            <person name="Kuwar S.S."/>
            <person name="Li S."/>
            <person name="Liu N.Y."/>
            <person name="Maibeche M.T."/>
            <person name="Miller J.R."/>
            <person name="Montagne N."/>
            <person name="Perry T."/>
            <person name="Qu J."/>
            <person name="Song S.V."/>
            <person name="Sutton G.G."/>
            <person name="Vogel H."/>
            <person name="Walenz B.P."/>
            <person name="Xu W."/>
            <person name="Zhang H.J."/>
            <person name="Zou Z."/>
            <person name="Batterham P."/>
            <person name="Edwards O.R."/>
            <person name="Feyereisen R."/>
            <person name="Gibbs R.A."/>
            <person name="Heckel D.G."/>
            <person name="McGrath A."/>
            <person name="Robin C."/>
            <person name="Scherer S.E."/>
            <person name="Worley K.C."/>
            <person name="Wu Y.D."/>
        </authorList>
    </citation>
    <scope>NUCLEOTIDE SEQUENCE [LARGE SCALE GENOMIC DNA]</scope>
    <source>
        <strain evidence="2">Harm_GR_Male_#8</strain>
        <tissue evidence="2">Whole organism</tissue>
    </source>
</reference>
<accession>A0A2W1BCY9</accession>
<evidence type="ECO:0000313" key="2">
    <source>
        <dbReference type="EMBL" id="PZC71745.1"/>
    </source>
</evidence>
<proteinExistence type="predicted"/>
<protein>
    <submittedName>
        <fullName evidence="2">Uncharacterized protein</fullName>
    </submittedName>
</protein>
<feature type="compositionally biased region" description="Polar residues" evidence="1">
    <location>
        <begin position="80"/>
        <end position="95"/>
    </location>
</feature>
<dbReference type="Proteomes" id="UP000249218">
    <property type="component" value="Unassembled WGS sequence"/>
</dbReference>
<dbReference type="AlphaFoldDB" id="A0A2W1BCY9"/>
<feature type="region of interest" description="Disordered" evidence="1">
    <location>
        <begin position="75"/>
        <end position="185"/>
    </location>
</feature>
<feature type="compositionally biased region" description="Low complexity" evidence="1">
    <location>
        <begin position="96"/>
        <end position="112"/>
    </location>
</feature>
<feature type="compositionally biased region" description="Low complexity" evidence="1">
    <location>
        <begin position="137"/>
        <end position="147"/>
    </location>
</feature>
<dbReference type="EMBL" id="KZ150261">
    <property type="protein sequence ID" value="PZC71745.1"/>
    <property type="molecule type" value="Genomic_DNA"/>
</dbReference>
<feature type="compositionally biased region" description="Low complexity" evidence="1">
    <location>
        <begin position="120"/>
        <end position="130"/>
    </location>
</feature>
<gene>
    <name evidence="2" type="primary">HaOG212573</name>
    <name evidence="2" type="ORF">B5X24_HaOG212573</name>
</gene>
<evidence type="ECO:0000256" key="1">
    <source>
        <dbReference type="SAM" id="MobiDB-lite"/>
    </source>
</evidence>
<evidence type="ECO:0000313" key="3">
    <source>
        <dbReference type="Proteomes" id="UP000249218"/>
    </source>
</evidence>
<sequence length="185" mass="19718">MLQQFYCAPLTDYEGNEGNRGYEMENSSTNSWNYGLGGRFNVGVEGGWKDGQGFLGTKNDVGLDVYGRTTTGNRKYWNPMPSNQGWNSPWHGSNVPQYGQGYQYGPSSGSYYGPPPAPQYGPQYGPATQYGPPPASPYGSPSSQYGPPQGPQYGPPQRLENGPQGASQNGPPPGSKNGPSGPGPQ</sequence>
<keyword evidence="3" id="KW-1185">Reference proteome</keyword>
<organism evidence="2 3">
    <name type="scientific">Helicoverpa armigera</name>
    <name type="common">Cotton bollworm</name>
    <name type="synonym">Heliothis armigera</name>
    <dbReference type="NCBI Taxonomy" id="29058"/>
    <lineage>
        <taxon>Eukaryota</taxon>
        <taxon>Metazoa</taxon>
        <taxon>Ecdysozoa</taxon>
        <taxon>Arthropoda</taxon>
        <taxon>Hexapoda</taxon>
        <taxon>Insecta</taxon>
        <taxon>Pterygota</taxon>
        <taxon>Neoptera</taxon>
        <taxon>Endopterygota</taxon>
        <taxon>Lepidoptera</taxon>
        <taxon>Glossata</taxon>
        <taxon>Ditrysia</taxon>
        <taxon>Noctuoidea</taxon>
        <taxon>Noctuidae</taxon>
        <taxon>Heliothinae</taxon>
        <taxon>Helicoverpa</taxon>
    </lineage>
</organism>
<name>A0A2W1BCY9_HELAM</name>